<evidence type="ECO:0000256" key="6">
    <source>
        <dbReference type="ARBA" id="ARBA00022576"/>
    </source>
</evidence>
<dbReference type="Gene3D" id="3.40.640.10">
    <property type="entry name" value="Type I PLP-dependent aspartate aminotransferase-like (Major domain)"/>
    <property type="match status" value="1"/>
</dbReference>
<dbReference type="CDD" id="cd00610">
    <property type="entry name" value="OAT_like"/>
    <property type="match status" value="1"/>
</dbReference>
<reference evidence="11 12" key="1">
    <citation type="submission" date="2016-07" db="EMBL/GenBank/DDBJ databases">
        <title>Pervasive Adenine N6-methylation of Active Genes in Fungi.</title>
        <authorList>
            <consortium name="DOE Joint Genome Institute"/>
            <person name="Mondo S.J."/>
            <person name="Dannebaum R.O."/>
            <person name="Kuo R.C."/>
            <person name="Labutti K."/>
            <person name="Haridas S."/>
            <person name="Kuo A."/>
            <person name="Salamov A."/>
            <person name="Ahrendt S.R."/>
            <person name="Lipzen A."/>
            <person name="Sullivan W."/>
            <person name="Andreopoulos W.B."/>
            <person name="Clum A."/>
            <person name="Lindquist E."/>
            <person name="Daum C."/>
            <person name="Ramamoorthy G.K."/>
            <person name="Gryganskyi A."/>
            <person name="Culley D."/>
            <person name="Magnuson J.K."/>
            <person name="James T.Y."/>
            <person name="O'Malley M.A."/>
            <person name="Stajich J.E."/>
            <person name="Spatafora J.W."/>
            <person name="Visel A."/>
            <person name="Grigoriev I.V."/>
        </authorList>
    </citation>
    <scope>NUCLEOTIDE SEQUENCE [LARGE SCALE GENOMIC DNA]</scope>
    <source>
        <strain evidence="11 12">62-1032</strain>
    </source>
</reference>
<dbReference type="InterPro" id="IPR049704">
    <property type="entry name" value="Aminotrans_3_PPA_site"/>
</dbReference>
<dbReference type="UniPathway" id="UPA00068">
    <property type="reaction ID" value="UER00109"/>
</dbReference>
<dbReference type="InterPro" id="IPR005814">
    <property type="entry name" value="Aminotrans_3"/>
</dbReference>
<dbReference type="GO" id="GO:0042802">
    <property type="term" value="F:identical protein binding"/>
    <property type="evidence" value="ECO:0007669"/>
    <property type="project" value="TreeGrafter"/>
</dbReference>
<evidence type="ECO:0000256" key="4">
    <source>
        <dbReference type="ARBA" id="ARBA00008954"/>
    </source>
</evidence>
<dbReference type="PANTHER" id="PTHR11986">
    <property type="entry name" value="AMINOTRANSFERASE CLASS III"/>
    <property type="match status" value="1"/>
</dbReference>
<dbReference type="Pfam" id="PF00202">
    <property type="entry name" value="Aminotran_3"/>
    <property type="match status" value="1"/>
</dbReference>
<keyword evidence="6 11" id="KW-0032">Aminotransferase</keyword>
<evidence type="ECO:0000256" key="2">
    <source>
        <dbReference type="ARBA" id="ARBA00004173"/>
    </source>
</evidence>
<protein>
    <recommendedName>
        <fullName evidence="5">acetylornithine transaminase</fullName>
        <ecNumber evidence="5">2.6.1.11</ecNumber>
    </recommendedName>
</protein>
<evidence type="ECO:0000256" key="9">
    <source>
        <dbReference type="ARBA" id="ARBA00022898"/>
    </source>
</evidence>
<dbReference type="GO" id="GO:0003992">
    <property type="term" value="F:N2-acetyl-L-ornithine:2-oxoglutarate 5-aminotransferase activity"/>
    <property type="evidence" value="ECO:0007669"/>
    <property type="project" value="UniProtKB-EC"/>
</dbReference>
<dbReference type="FunFam" id="3.40.640.10:FF:000004">
    <property type="entry name" value="Acetylornithine aminotransferase"/>
    <property type="match status" value="1"/>
</dbReference>
<gene>
    <name evidence="11" type="ORF">BCR35DRAFT_300476</name>
</gene>
<dbReference type="Proteomes" id="UP000193467">
    <property type="component" value="Unassembled WGS sequence"/>
</dbReference>
<dbReference type="GO" id="GO:0006526">
    <property type="term" value="P:L-arginine biosynthetic process"/>
    <property type="evidence" value="ECO:0007669"/>
    <property type="project" value="UniProtKB-UniPathway"/>
</dbReference>
<dbReference type="GO" id="GO:0005759">
    <property type="term" value="C:mitochondrial matrix"/>
    <property type="evidence" value="ECO:0007669"/>
    <property type="project" value="TreeGrafter"/>
</dbReference>
<name>A0A1Y2FYZ2_9BASI</name>
<dbReference type="AlphaFoldDB" id="A0A1Y2FYZ2"/>
<dbReference type="PROSITE" id="PS00600">
    <property type="entry name" value="AA_TRANSFER_CLASS_3"/>
    <property type="match status" value="1"/>
</dbReference>
<dbReference type="InterPro" id="IPR015421">
    <property type="entry name" value="PyrdxlP-dep_Trfase_major"/>
</dbReference>
<keyword evidence="8 11" id="KW-0808">Transferase</keyword>
<comment type="subcellular location">
    <subcellularLocation>
        <location evidence="2">Mitochondrion</location>
    </subcellularLocation>
</comment>
<evidence type="ECO:0000256" key="8">
    <source>
        <dbReference type="ARBA" id="ARBA00022679"/>
    </source>
</evidence>
<sequence length="482" mass="51812">MLARSSLARAAVRSARPSLRAAYSSANPAPKANTDYLQPTHLDDAVPKSVSDRLAKYATVSLATYARPPFILTKGKACTVWDTEGRAYLDFSGGIAVNALGHADEGVQKVVAEQAGLLVHNSNLWHNEWAGELALLLVNKTKELGGMGYQPTPVDEIEPKGLKVFFSNSGTEANEGALKFARKWGKGVSGKKGDVTAPSDKVEIVSFRDGFHGRSLGALSATWQEKYQAPFAPLIPGMVPATLNDIEGLKTAITEKTCGVIVEPIQGEGGILEATEEFLRALRKRCDEVGALLIFDEIQCGLGRTGSLWAHGSFPVDCHPDVLTMAKPLANGVPIGAILMKDKVADIIKIGDHGTTFGGGPLQTRVAHHVLTRLTEPSFLPQVNSLSASLRDRLSALPSLFPRLIASAPRGRGLILGLPFKRDEYAQRILKLARERGLLLLGCGKSTVRFVPSLIVTEEEIEKCVDLLESCLVVLNREAEGV</sequence>
<evidence type="ECO:0000256" key="10">
    <source>
        <dbReference type="RuleBase" id="RU003560"/>
    </source>
</evidence>
<dbReference type="InterPro" id="IPR050103">
    <property type="entry name" value="Class-III_PLP-dep_AT"/>
</dbReference>
<evidence type="ECO:0000256" key="1">
    <source>
        <dbReference type="ARBA" id="ARBA00001933"/>
    </source>
</evidence>
<dbReference type="NCBIfam" id="TIGR00707">
    <property type="entry name" value="argD"/>
    <property type="match status" value="1"/>
</dbReference>
<keyword evidence="7" id="KW-0028">Amino-acid biosynthesis</keyword>
<dbReference type="InterPro" id="IPR015422">
    <property type="entry name" value="PyrdxlP-dep_Trfase_small"/>
</dbReference>
<comment type="similarity">
    <text evidence="4 10">Belongs to the class-III pyridoxal-phosphate-dependent aminotransferase family.</text>
</comment>
<keyword evidence="12" id="KW-1185">Reference proteome</keyword>
<comment type="pathway">
    <text evidence="3">Amino-acid biosynthesis; L-arginine biosynthesis; N(2)-acetyl-L-ornithine from L-glutamate: step 4/4.</text>
</comment>
<comment type="cofactor">
    <cofactor evidence="1">
        <name>pyridoxal 5'-phosphate</name>
        <dbReference type="ChEBI" id="CHEBI:597326"/>
    </cofactor>
</comment>
<dbReference type="EC" id="2.6.1.11" evidence="5"/>
<proteinExistence type="inferred from homology"/>
<evidence type="ECO:0000256" key="7">
    <source>
        <dbReference type="ARBA" id="ARBA00022605"/>
    </source>
</evidence>
<evidence type="ECO:0000313" key="11">
    <source>
        <dbReference type="EMBL" id="ORY89335.1"/>
    </source>
</evidence>
<comment type="caution">
    <text evidence="11">The sequence shown here is derived from an EMBL/GenBank/DDBJ whole genome shotgun (WGS) entry which is preliminary data.</text>
</comment>
<dbReference type="Gene3D" id="3.90.1150.10">
    <property type="entry name" value="Aspartate Aminotransferase, domain 1"/>
    <property type="match status" value="1"/>
</dbReference>
<evidence type="ECO:0000256" key="3">
    <source>
        <dbReference type="ARBA" id="ARBA00005024"/>
    </source>
</evidence>
<evidence type="ECO:0000256" key="5">
    <source>
        <dbReference type="ARBA" id="ARBA00012919"/>
    </source>
</evidence>
<evidence type="ECO:0000313" key="12">
    <source>
        <dbReference type="Proteomes" id="UP000193467"/>
    </source>
</evidence>
<dbReference type="STRING" id="106004.A0A1Y2FYZ2"/>
<dbReference type="InParanoid" id="A0A1Y2FYZ2"/>
<dbReference type="SUPFAM" id="SSF53383">
    <property type="entry name" value="PLP-dependent transferases"/>
    <property type="match status" value="1"/>
</dbReference>
<dbReference type="EMBL" id="MCGR01000006">
    <property type="protein sequence ID" value="ORY89335.1"/>
    <property type="molecule type" value="Genomic_DNA"/>
</dbReference>
<dbReference type="FunCoup" id="A0A1Y2FYZ2">
    <property type="interactions" value="146"/>
</dbReference>
<keyword evidence="9 10" id="KW-0663">Pyridoxal phosphate</keyword>
<organism evidence="11 12">
    <name type="scientific">Leucosporidium creatinivorum</name>
    <dbReference type="NCBI Taxonomy" id="106004"/>
    <lineage>
        <taxon>Eukaryota</taxon>
        <taxon>Fungi</taxon>
        <taxon>Dikarya</taxon>
        <taxon>Basidiomycota</taxon>
        <taxon>Pucciniomycotina</taxon>
        <taxon>Microbotryomycetes</taxon>
        <taxon>Leucosporidiales</taxon>
        <taxon>Leucosporidium</taxon>
    </lineage>
</organism>
<dbReference type="GO" id="GO:0030170">
    <property type="term" value="F:pyridoxal phosphate binding"/>
    <property type="evidence" value="ECO:0007669"/>
    <property type="project" value="InterPro"/>
</dbReference>
<dbReference type="OrthoDB" id="10260828at2759"/>
<accession>A0A1Y2FYZ2</accession>
<dbReference type="InterPro" id="IPR015424">
    <property type="entry name" value="PyrdxlP-dep_Trfase"/>
</dbReference>
<dbReference type="PANTHER" id="PTHR11986:SF79">
    <property type="entry name" value="ACETYLORNITHINE AMINOTRANSFERASE, MITOCHONDRIAL"/>
    <property type="match status" value="1"/>
</dbReference>
<dbReference type="InterPro" id="IPR004636">
    <property type="entry name" value="AcOrn/SuccOrn_fam"/>
</dbReference>